<dbReference type="GeneID" id="24920568"/>
<reference evidence="1" key="1">
    <citation type="submission" date="2010-02" db="EMBL/GenBank/DDBJ databases">
        <title>Sequencing and annotation of the Blastocystis hominis genome.</title>
        <authorList>
            <person name="Wincker P."/>
        </authorList>
    </citation>
    <scope>NUCLEOTIDE SEQUENCE</scope>
    <source>
        <strain evidence="1">Singapore isolate B</strain>
    </source>
</reference>
<dbReference type="InParanoid" id="D8M683"/>
<name>D8M683_BLAHO</name>
<protein>
    <submittedName>
        <fullName evidence="1">Uncharacterized protein</fullName>
    </submittedName>
</protein>
<keyword evidence="2" id="KW-1185">Reference proteome</keyword>
<dbReference type="EMBL" id="FN668661">
    <property type="protein sequence ID" value="CBK23636.2"/>
    <property type="molecule type" value="Genomic_DNA"/>
</dbReference>
<dbReference type="GO" id="GO:0008608">
    <property type="term" value="P:attachment of spindle microtubules to kinetochore"/>
    <property type="evidence" value="ECO:0007669"/>
    <property type="project" value="InterPro"/>
</dbReference>
<dbReference type="Proteomes" id="UP000008312">
    <property type="component" value="Unassembled WGS sequence"/>
</dbReference>
<gene>
    <name evidence="1" type="ORF">GSBLH_T00003471001</name>
</gene>
<dbReference type="Pfam" id="PF08650">
    <property type="entry name" value="DASH_Dad4"/>
    <property type="match status" value="1"/>
</dbReference>
<dbReference type="InterPro" id="IPR013959">
    <property type="entry name" value="DASH_Dad4"/>
</dbReference>
<evidence type="ECO:0000313" key="2">
    <source>
        <dbReference type="Proteomes" id="UP000008312"/>
    </source>
</evidence>
<dbReference type="RefSeq" id="XP_012897684.1">
    <property type="nucleotide sequence ID" value="XM_013042230.1"/>
</dbReference>
<dbReference type="OrthoDB" id="5516652at2759"/>
<dbReference type="AlphaFoldDB" id="D8M683"/>
<evidence type="ECO:0000313" key="1">
    <source>
        <dbReference type="EMBL" id="CBK23636.2"/>
    </source>
</evidence>
<proteinExistence type="predicted"/>
<dbReference type="GO" id="GO:0072686">
    <property type="term" value="C:mitotic spindle"/>
    <property type="evidence" value="ECO:0007669"/>
    <property type="project" value="InterPro"/>
</dbReference>
<accession>D8M683</accession>
<dbReference type="GO" id="GO:0042729">
    <property type="term" value="C:DASH complex"/>
    <property type="evidence" value="ECO:0007669"/>
    <property type="project" value="InterPro"/>
</dbReference>
<sequence length="65" mass="7689">MQNPQEQRQEVLIKRIANSVDRLSVALADLTKQMEQIDQYTENLEYLQSIWRGCEQKMCMNSKVN</sequence>
<organism evidence="1">
    <name type="scientific">Blastocystis hominis</name>
    <dbReference type="NCBI Taxonomy" id="12968"/>
    <lineage>
        <taxon>Eukaryota</taxon>
        <taxon>Sar</taxon>
        <taxon>Stramenopiles</taxon>
        <taxon>Bigyra</taxon>
        <taxon>Opalozoa</taxon>
        <taxon>Opalinata</taxon>
        <taxon>Blastocystidae</taxon>
        <taxon>Blastocystis</taxon>
    </lineage>
</organism>